<evidence type="ECO:0000256" key="6">
    <source>
        <dbReference type="ARBA" id="ARBA00022884"/>
    </source>
</evidence>
<reference evidence="9" key="1">
    <citation type="submission" date="2017-09" db="EMBL/GenBank/DDBJ databases">
        <authorList>
            <person name="Shetty A S."/>
        </authorList>
    </citation>
    <scope>NUCLEOTIDE SEQUENCE [LARGE SCALE GENOMIC DNA]</scope>
</reference>
<dbReference type="GO" id="GO:0003729">
    <property type="term" value="F:mRNA binding"/>
    <property type="evidence" value="ECO:0007669"/>
    <property type="project" value="InterPro"/>
</dbReference>
<keyword evidence="9" id="KW-1185">Reference proteome</keyword>
<evidence type="ECO:0000256" key="7">
    <source>
        <dbReference type="ARBA" id="ARBA00023016"/>
    </source>
</evidence>
<keyword evidence="2" id="KW-1277">Toxin-antitoxin system</keyword>
<dbReference type="GO" id="GO:0016787">
    <property type="term" value="F:hydrolase activity"/>
    <property type="evidence" value="ECO:0007669"/>
    <property type="project" value="UniProtKB-KW"/>
</dbReference>
<evidence type="ECO:0000256" key="1">
    <source>
        <dbReference type="ARBA" id="ARBA00006620"/>
    </source>
</evidence>
<keyword evidence="4" id="KW-0255">Endonuclease</keyword>
<evidence type="ECO:0000256" key="2">
    <source>
        <dbReference type="ARBA" id="ARBA00022649"/>
    </source>
</evidence>
<sequence length="66" mass="7343">MSNNFKSIEKKLTSNGWQLVRISGSHHQYKKAGVSTLATIPNHGKKDIPIGILKSLEKQTGLSLRR</sequence>
<dbReference type="GO" id="GO:0004519">
    <property type="term" value="F:endonuclease activity"/>
    <property type="evidence" value="ECO:0007669"/>
    <property type="project" value="UniProtKB-KW"/>
</dbReference>
<evidence type="ECO:0000313" key="9">
    <source>
        <dbReference type="Proteomes" id="UP000217549"/>
    </source>
</evidence>
<dbReference type="RefSeq" id="WP_096240903.1">
    <property type="nucleotide sequence ID" value="NZ_CP143936.1"/>
</dbReference>
<evidence type="ECO:0000313" key="8">
    <source>
        <dbReference type="EMBL" id="SOB72973.1"/>
    </source>
</evidence>
<dbReference type="SUPFAM" id="SSF54786">
    <property type="entry name" value="YcfA/nrd intein domain"/>
    <property type="match status" value="1"/>
</dbReference>
<accession>A0A285PTK7</accession>
<dbReference type="Pfam" id="PF07927">
    <property type="entry name" value="HicA_toxin"/>
    <property type="match status" value="1"/>
</dbReference>
<keyword evidence="7" id="KW-0346">Stress response</keyword>
<evidence type="ECO:0000256" key="3">
    <source>
        <dbReference type="ARBA" id="ARBA00022722"/>
    </source>
</evidence>
<dbReference type="Gene3D" id="3.30.920.30">
    <property type="entry name" value="Hypothetical protein"/>
    <property type="match status" value="1"/>
</dbReference>
<keyword evidence="5" id="KW-0378">Hydrolase</keyword>
<keyword evidence="3" id="KW-0540">Nuclease</keyword>
<evidence type="ECO:0000256" key="4">
    <source>
        <dbReference type="ARBA" id="ARBA00022759"/>
    </source>
</evidence>
<comment type="similarity">
    <text evidence="1">Belongs to the HicA mRNA interferase family.</text>
</comment>
<proteinExistence type="inferred from homology"/>
<protein>
    <submittedName>
        <fullName evidence="8">HicA mRNA interferase family</fullName>
    </submittedName>
</protein>
<dbReference type="AlphaFoldDB" id="A0A285PTK7"/>
<dbReference type="EMBL" id="LT907978">
    <property type="protein sequence ID" value="SOB72973.1"/>
    <property type="molecule type" value="Genomic_DNA"/>
</dbReference>
<organism evidence="8 9">
    <name type="scientific">Anaerobutyricum hallii</name>
    <dbReference type="NCBI Taxonomy" id="39488"/>
    <lineage>
        <taxon>Bacteria</taxon>
        <taxon>Bacillati</taxon>
        <taxon>Bacillota</taxon>
        <taxon>Clostridia</taxon>
        <taxon>Lachnospirales</taxon>
        <taxon>Lachnospiraceae</taxon>
        <taxon>Anaerobutyricum</taxon>
    </lineage>
</organism>
<keyword evidence="6" id="KW-0694">RNA-binding</keyword>
<evidence type="ECO:0000256" key="5">
    <source>
        <dbReference type="ARBA" id="ARBA00022801"/>
    </source>
</evidence>
<gene>
    <name evidence="8" type="ORF">EHLA_2419</name>
</gene>
<dbReference type="Proteomes" id="UP000217549">
    <property type="component" value="Chromosome I"/>
</dbReference>
<name>A0A285PTK7_9FIRM</name>
<dbReference type="InterPro" id="IPR038570">
    <property type="entry name" value="HicA_sf"/>
</dbReference>
<dbReference type="KEGG" id="ehl:EHLA_2419"/>
<dbReference type="InterPro" id="IPR012933">
    <property type="entry name" value="HicA_mRNA_interferase"/>
</dbReference>